<dbReference type="InterPro" id="IPR001343">
    <property type="entry name" value="Hemolysn_Ca-bd"/>
</dbReference>
<dbReference type="SUPFAM" id="SSF49313">
    <property type="entry name" value="Cadherin-like"/>
    <property type="match status" value="1"/>
</dbReference>
<dbReference type="PROSITE" id="PS51841">
    <property type="entry name" value="LTD"/>
    <property type="match status" value="2"/>
</dbReference>
<dbReference type="GO" id="GO:0016020">
    <property type="term" value="C:membrane"/>
    <property type="evidence" value="ECO:0007669"/>
    <property type="project" value="InterPro"/>
</dbReference>
<dbReference type="InterPro" id="IPR015919">
    <property type="entry name" value="Cadherin-like_sf"/>
</dbReference>
<dbReference type="RefSeq" id="WP_072856721.1">
    <property type="nucleotide sequence ID" value="NZ_FQUE01000003.1"/>
</dbReference>
<dbReference type="Gene3D" id="3.60.10.10">
    <property type="entry name" value="Endonuclease/exonuclease/phosphatase"/>
    <property type="match status" value="1"/>
</dbReference>
<dbReference type="OrthoDB" id="9773411at2"/>
<gene>
    <name evidence="3" type="ORF">SAMN05444339_10330</name>
</gene>
<name>A0A1M4Y8G0_LOKAT</name>
<dbReference type="CDD" id="cd10283">
    <property type="entry name" value="MnuA_DNase1-like"/>
    <property type="match status" value="1"/>
</dbReference>
<dbReference type="PANTHER" id="PTHR42834:SF1">
    <property type="entry name" value="ENDONUCLEASE_EXONUCLEASE_PHOSPHATASE FAMILY PROTEIN (AFU_ORTHOLOGUE AFUA_3G09210)"/>
    <property type="match status" value="1"/>
</dbReference>
<dbReference type="CDD" id="cd11304">
    <property type="entry name" value="Cadherin_repeat"/>
    <property type="match status" value="1"/>
</dbReference>
<dbReference type="InterPro" id="IPR001322">
    <property type="entry name" value="Lamin_tail_dom"/>
</dbReference>
<feature type="domain" description="LTD" evidence="2">
    <location>
        <begin position="332"/>
        <end position="445"/>
    </location>
</feature>
<dbReference type="SUPFAM" id="SSF56219">
    <property type="entry name" value="DNase I-like"/>
    <property type="match status" value="1"/>
</dbReference>
<proteinExistence type="predicted"/>
<dbReference type="InterPro" id="IPR036691">
    <property type="entry name" value="Endo/exonu/phosph_ase_sf"/>
</dbReference>
<dbReference type="EMBL" id="FQUE01000003">
    <property type="protein sequence ID" value="SHF01883.1"/>
    <property type="molecule type" value="Genomic_DNA"/>
</dbReference>
<dbReference type="InterPro" id="IPR005135">
    <property type="entry name" value="Endo/exonuclease/phosphatase"/>
</dbReference>
<dbReference type="InterPro" id="IPR002126">
    <property type="entry name" value="Cadherin-like_dom"/>
</dbReference>
<dbReference type="Gene3D" id="2.150.10.10">
    <property type="entry name" value="Serralysin-like metalloprotease, C-terminal"/>
    <property type="match status" value="1"/>
</dbReference>
<dbReference type="InterPro" id="IPR018511">
    <property type="entry name" value="Hemolysin-typ_Ca-bd_CS"/>
</dbReference>
<dbReference type="InterPro" id="IPR010221">
    <property type="entry name" value="VCBS_dom"/>
</dbReference>
<protein>
    <submittedName>
        <fullName evidence="3">Predicted extracellular nuclease</fullName>
    </submittedName>
</protein>
<keyword evidence="4" id="KW-1185">Reference proteome</keyword>
<sequence length="1241" mass="127089">MSKFFKIGLFFGGFGPDRIKGSDHDDILFGSFGPDRIDAGRGDDIVFGGFGDDTILGAAGDDRIFGGLGQDTAVYDGGVDDYTVTVKPARGFSPAQATVTDLTGDRDRLQGVERLYFAADDYTADLTGRNNAVLARDDAAAATADAPTLLTGLTQNDFDFDRDTLRISAIDTTGLVGQATLNPDGSIAYDAMGAFDSLREGQTATTTLRYTVTDGRGSSDTATATITVTGVNDAPGLALADTLVFENSTDVLTAAATDPDGDAVTYSLSGTDAALFVIDASTGALSFATGPDFEAPADADGDNVYDIAVTATDDGGLSATAVVSITVADVDEATAFLNEIHYDNAGADAGEFIEIAGVAGTDLTGWTLALYNGNDGSVYDTVTLAGRLAGTGDTGYLTVDFPANGLQNGSPDAVALVNAAGQVVEFLSYEGTLTATGGPARGLTSADIGVAEDSNTPIGFSLARQADGTWAAPAPATPGAGNDAPPAPQTAAFINEIHYDNAGADTGEFVEIAGPAGGDLTGWTLVAYNGSDGTSYKTVALDGALSGSTGQGYAVVDIAGLQNGSPDGLALVDPTGTVTEFLSYEGSFTATTGPALGLTSTDIVVAEDGTEAPGLSLQRLPDGTWIGPVDQTPGTATGVTTPPPPPPAPTETTLISTIQGDGFASGFVGQAVQVSAVVTMVTANGFYLQEEDADADGNAATSEGIFVFTGDTPDVDVSYAVTVVGTVEEYFDATQINAQTFDIIGPLADLPTAADISLPFGDAAMLEAVEGMRVSLDTGTADAPLQVIETFELGRFGEIVVSEGAQFQPTQIYDAQTQAEEIAALQQANAANRLTIDDGNPAQNPSGFAYIPNATAGDNGNGYLDIGDDLSAGGTLRIGAEITAPVTGVMTYAFGEYKLVADGLLQIDETTNTLSRDPVPADVGGTLQVASVNTLNYFTTLTSEDSDARGATTAEDFLRQTDKLVTAITALDADVIGLQEIENNGFGDGSAIATLVDALNARAGGEVYAFVDPTGTGSTIGTDAITTGLIYRTDAVSVLDSGILDYTPEGESQRNRPTVAAAFEDANGGVVTIAVNHFKSKGGSGTGNDADLGDGQGNFNATRTAAAEKLTAWLASDPFDLDDPDYLIIGDLNAYGKEDPVQAIEAAGYTSLLDTLIGQDAFSYTFDGQRGALDQALASASLAGQVTGITEWHINSLEPSLLGYSSEFVDPAWFNGTDPYSASDHDPLLIGLQLTSDLEVA</sequence>
<dbReference type="PROSITE" id="PS00330">
    <property type="entry name" value="HEMOLYSIN_CALCIUM"/>
    <property type="match status" value="1"/>
</dbReference>
<dbReference type="SUPFAM" id="SSF51120">
    <property type="entry name" value="beta-Roll"/>
    <property type="match status" value="1"/>
</dbReference>
<dbReference type="Pfam" id="PF00353">
    <property type="entry name" value="HemolysinCabind"/>
    <property type="match status" value="2"/>
</dbReference>
<evidence type="ECO:0000259" key="1">
    <source>
        <dbReference type="PROSITE" id="PS50268"/>
    </source>
</evidence>
<dbReference type="PRINTS" id="PR00313">
    <property type="entry name" value="CABNDNGRPT"/>
</dbReference>
<dbReference type="NCBIfam" id="NF033681">
    <property type="entry name" value="ExeM_NucH_DNase"/>
    <property type="match status" value="1"/>
</dbReference>
<reference evidence="4" key="1">
    <citation type="submission" date="2016-11" db="EMBL/GenBank/DDBJ databases">
        <authorList>
            <person name="Varghese N."/>
            <person name="Submissions S."/>
        </authorList>
    </citation>
    <scope>NUCLEOTIDE SEQUENCE [LARGE SCALE GENOMIC DNA]</scope>
    <source>
        <strain evidence="4">DSM 29326</strain>
    </source>
</reference>
<feature type="domain" description="Cadherin" evidence="1">
    <location>
        <begin position="251"/>
        <end position="336"/>
    </location>
</feature>
<dbReference type="Proteomes" id="UP000183987">
    <property type="component" value="Unassembled WGS sequence"/>
</dbReference>
<dbReference type="GO" id="GO:0007156">
    <property type="term" value="P:homophilic cell adhesion via plasma membrane adhesion molecules"/>
    <property type="evidence" value="ECO:0007669"/>
    <property type="project" value="InterPro"/>
</dbReference>
<evidence type="ECO:0000259" key="2">
    <source>
        <dbReference type="PROSITE" id="PS51841"/>
    </source>
</evidence>
<dbReference type="GO" id="GO:0005509">
    <property type="term" value="F:calcium ion binding"/>
    <property type="evidence" value="ECO:0007669"/>
    <property type="project" value="InterPro"/>
</dbReference>
<dbReference type="InterPro" id="IPR011049">
    <property type="entry name" value="Serralysin-like_metalloprot_C"/>
</dbReference>
<dbReference type="Gene3D" id="2.60.40.60">
    <property type="entry name" value="Cadherins"/>
    <property type="match status" value="1"/>
</dbReference>
<dbReference type="CDD" id="cd04486">
    <property type="entry name" value="YhcR_OBF_like"/>
    <property type="match status" value="1"/>
</dbReference>
<dbReference type="Pfam" id="PF17963">
    <property type="entry name" value="Big_9"/>
    <property type="match status" value="1"/>
</dbReference>
<dbReference type="NCBIfam" id="TIGR01965">
    <property type="entry name" value="VCBS_repeat"/>
    <property type="match status" value="1"/>
</dbReference>
<evidence type="ECO:0000313" key="3">
    <source>
        <dbReference type="EMBL" id="SHF01883.1"/>
    </source>
</evidence>
<dbReference type="Pfam" id="PF03372">
    <property type="entry name" value="Exo_endo_phos"/>
    <property type="match status" value="1"/>
</dbReference>
<dbReference type="AlphaFoldDB" id="A0A1M4Y8G0"/>
<feature type="domain" description="LTD" evidence="2">
    <location>
        <begin position="485"/>
        <end position="592"/>
    </location>
</feature>
<dbReference type="PROSITE" id="PS50268">
    <property type="entry name" value="CADHERIN_2"/>
    <property type="match status" value="1"/>
</dbReference>
<dbReference type="STRING" id="366533.SAMN05444339_10330"/>
<dbReference type="InterPro" id="IPR047971">
    <property type="entry name" value="ExeM-like"/>
</dbReference>
<dbReference type="GO" id="GO:0003824">
    <property type="term" value="F:catalytic activity"/>
    <property type="evidence" value="ECO:0007669"/>
    <property type="project" value="InterPro"/>
</dbReference>
<accession>A0A1M4Y8G0</accession>
<evidence type="ECO:0000313" key="4">
    <source>
        <dbReference type="Proteomes" id="UP000183987"/>
    </source>
</evidence>
<organism evidence="3 4">
    <name type="scientific">Loktanella atrilutea</name>
    <dbReference type="NCBI Taxonomy" id="366533"/>
    <lineage>
        <taxon>Bacteria</taxon>
        <taxon>Pseudomonadati</taxon>
        <taxon>Pseudomonadota</taxon>
        <taxon>Alphaproteobacteria</taxon>
        <taxon>Rhodobacterales</taxon>
        <taxon>Roseobacteraceae</taxon>
        <taxon>Loktanella</taxon>
    </lineage>
</organism>
<dbReference type="SMART" id="SM00112">
    <property type="entry name" value="CA"/>
    <property type="match status" value="1"/>
</dbReference>
<dbReference type="PANTHER" id="PTHR42834">
    <property type="entry name" value="ENDONUCLEASE/EXONUCLEASE/PHOSPHATASE FAMILY PROTEIN (AFU_ORTHOLOGUE AFUA_3G09210)"/>
    <property type="match status" value="1"/>
</dbReference>